<reference evidence="5 6" key="1">
    <citation type="journal article" date="2019" name="Sci. Rep.">
        <title>Orb-weaving spider Araneus ventricosus genome elucidates the spidroin gene catalogue.</title>
        <authorList>
            <person name="Kono N."/>
            <person name="Nakamura H."/>
            <person name="Ohtoshi R."/>
            <person name="Moran D.A.P."/>
            <person name="Shinohara A."/>
            <person name="Yoshida Y."/>
            <person name="Fujiwara M."/>
            <person name="Mori M."/>
            <person name="Tomita M."/>
            <person name="Arakawa K."/>
        </authorList>
    </citation>
    <scope>NUCLEOTIDE SEQUENCE [LARGE SCALE GENOMIC DNA]</scope>
</reference>
<evidence type="ECO:0000313" key="3">
    <source>
        <dbReference type="EMBL" id="GBN71294.1"/>
    </source>
</evidence>
<feature type="signal peptide" evidence="1">
    <location>
        <begin position="1"/>
        <end position="23"/>
    </location>
</feature>
<feature type="chain" id="PRO_5036129228" evidence="1">
    <location>
        <begin position="24"/>
        <end position="103"/>
    </location>
</feature>
<organism evidence="5 6">
    <name type="scientific">Araneus ventricosus</name>
    <name type="common">Orbweaver spider</name>
    <name type="synonym">Epeira ventricosa</name>
    <dbReference type="NCBI Taxonomy" id="182803"/>
    <lineage>
        <taxon>Eukaryota</taxon>
        <taxon>Metazoa</taxon>
        <taxon>Ecdysozoa</taxon>
        <taxon>Arthropoda</taxon>
        <taxon>Chelicerata</taxon>
        <taxon>Arachnida</taxon>
        <taxon>Araneae</taxon>
        <taxon>Araneomorphae</taxon>
        <taxon>Entelegynae</taxon>
        <taxon>Araneoidea</taxon>
        <taxon>Araneidae</taxon>
        <taxon>Araneus</taxon>
    </lineage>
</organism>
<dbReference type="EMBL" id="BGPR01019066">
    <property type="protein sequence ID" value="GBN80870.1"/>
    <property type="molecule type" value="Genomic_DNA"/>
</dbReference>
<accession>A0A4Y2S0Z4</accession>
<sequence>MGHLKSCSDCVWLGLSRFLLVDCGQWNSEKLRRSDGAWLGKSLCNTRVNGCNDAVWPLLPPLICVIFTATTREQQMHLIAHESYQFFLFIRRGITQNSWKDRP</sequence>
<evidence type="ECO:0000313" key="2">
    <source>
        <dbReference type="EMBL" id="GBN71243.1"/>
    </source>
</evidence>
<evidence type="ECO:0000256" key="1">
    <source>
        <dbReference type="SAM" id="SignalP"/>
    </source>
</evidence>
<dbReference type="EMBL" id="BGPR01019058">
    <property type="protein sequence ID" value="GBN80844.1"/>
    <property type="molecule type" value="Genomic_DNA"/>
</dbReference>
<dbReference type="AlphaFoldDB" id="A0A4Y2S0Z4"/>
<evidence type="ECO:0000313" key="5">
    <source>
        <dbReference type="EMBL" id="GBN80870.1"/>
    </source>
</evidence>
<comment type="caution">
    <text evidence="5">The sequence shown here is derived from an EMBL/GenBank/DDBJ whole genome shotgun (WGS) entry which is preliminary data.</text>
</comment>
<protein>
    <submittedName>
        <fullName evidence="5">Uncharacterized protein</fullName>
    </submittedName>
</protein>
<gene>
    <name evidence="3" type="ORF">AVEN_108426_1</name>
    <name evidence="5" type="ORF">AVEN_156299_1</name>
    <name evidence="4" type="ORF">AVEN_221794_1</name>
    <name evidence="2" type="ORF">AVEN_5739_1</name>
</gene>
<keyword evidence="1" id="KW-0732">Signal</keyword>
<evidence type="ECO:0000313" key="4">
    <source>
        <dbReference type="EMBL" id="GBN80844.1"/>
    </source>
</evidence>
<dbReference type="Proteomes" id="UP000499080">
    <property type="component" value="Unassembled WGS sequence"/>
</dbReference>
<dbReference type="EMBL" id="BGPR01015946">
    <property type="protein sequence ID" value="GBN71243.1"/>
    <property type="molecule type" value="Genomic_DNA"/>
</dbReference>
<evidence type="ECO:0000313" key="6">
    <source>
        <dbReference type="Proteomes" id="UP000499080"/>
    </source>
</evidence>
<dbReference type="EMBL" id="BGPR01015956">
    <property type="protein sequence ID" value="GBN71294.1"/>
    <property type="molecule type" value="Genomic_DNA"/>
</dbReference>
<name>A0A4Y2S0Z4_ARAVE</name>
<proteinExistence type="predicted"/>
<keyword evidence="6" id="KW-1185">Reference proteome</keyword>